<evidence type="ECO:0000313" key="3">
    <source>
        <dbReference type="Proteomes" id="UP000050863"/>
    </source>
</evidence>
<dbReference type="InterPro" id="IPR007138">
    <property type="entry name" value="ABM_dom"/>
</dbReference>
<evidence type="ECO:0000259" key="1">
    <source>
        <dbReference type="PROSITE" id="PS51725"/>
    </source>
</evidence>
<dbReference type="InterPro" id="IPR011008">
    <property type="entry name" value="Dimeric_a/b-barrel"/>
</dbReference>
<dbReference type="Gene3D" id="3.30.70.100">
    <property type="match status" value="1"/>
</dbReference>
<dbReference type="PROSITE" id="PS51725">
    <property type="entry name" value="ABM"/>
    <property type="match status" value="1"/>
</dbReference>
<dbReference type="RefSeq" id="WP_057835414.1">
    <property type="nucleotide sequence ID" value="NZ_LLXZ01000071.1"/>
</dbReference>
<dbReference type="SUPFAM" id="SSF54909">
    <property type="entry name" value="Dimeric alpha+beta barrel"/>
    <property type="match status" value="1"/>
</dbReference>
<comment type="caution">
    <text evidence="2">The sequence shown here is derived from an EMBL/GenBank/DDBJ whole genome shotgun (WGS) entry which is preliminary data.</text>
</comment>
<organism evidence="2 3">
    <name type="scientific">Bradyrhizobium jicamae</name>
    <dbReference type="NCBI Taxonomy" id="280332"/>
    <lineage>
        <taxon>Bacteria</taxon>
        <taxon>Pseudomonadati</taxon>
        <taxon>Pseudomonadota</taxon>
        <taxon>Alphaproteobacteria</taxon>
        <taxon>Hyphomicrobiales</taxon>
        <taxon>Nitrobacteraceae</taxon>
        <taxon>Bradyrhizobium</taxon>
    </lineage>
</organism>
<accession>A0A0R3LWQ5</accession>
<dbReference type="Proteomes" id="UP000050863">
    <property type="component" value="Unassembled WGS sequence"/>
</dbReference>
<dbReference type="Pfam" id="PF03992">
    <property type="entry name" value="ABM"/>
    <property type="match status" value="1"/>
</dbReference>
<keyword evidence="3" id="KW-1185">Reference proteome</keyword>
<name>A0A0R3LWQ5_9BRAD</name>
<keyword evidence="2" id="KW-0560">Oxidoreductase</keyword>
<dbReference type="STRING" id="280332.CQ12_13755"/>
<reference evidence="2 3" key="1">
    <citation type="submission" date="2014-03" db="EMBL/GenBank/DDBJ databases">
        <title>Bradyrhizobium valentinum sp. nov., isolated from effective nodules of Lupinus mariae-josephae, a lupine endemic of basic-lime soils in Eastern Spain.</title>
        <authorList>
            <person name="Duran D."/>
            <person name="Rey L."/>
            <person name="Navarro A."/>
            <person name="Busquets A."/>
            <person name="Imperial J."/>
            <person name="Ruiz-Argueso T."/>
        </authorList>
    </citation>
    <scope>NUCLEOTIDE SEQUENCE [LARGE SCALE GENOMIC DNA]</scope>
    <source>
        <strain evidence="2 3">PAC68</strain>
    </source>
</reference>
<dbReference type="PANTHER" id="PTHR33336">
    <property type="entry name" value="QUINOL MONOOXYGENASE YGIN-RELATED"/>
    <property type="match status" value="1"/>
</dbReference>
<dbReference type="InterPro" id="IPR050744">
    <property type="entry name" value="AI-2_Isomerase_LsrG"/>
</dbReference>
<dbReference type="PANTHER" id="PTHR33336:SF15">
    <property type="entry name" value="ABM DOMAIN-CONTAINING PROTEIN"/>
    <property type="match status" value="1"/>
</dbReference>
<dbReference type="AlphaFoldDB" id="A0A0R3LWQ5"/>
<gene>
    <name evidence="2" type="ORF">CQ12_13755</name>
</gene>
<proteinExistence type="predicted"/>
<evidence type="ECO:0000313" key="2">
    <source>
        <dbReference type="EMBL" id="KRR09549.1"/>
    </source>
</evidence>
<dbReference type="GO" id="GO:0004497">
    <property type="term" value="F:monooxygenase activity"/>
    <property type="evidence" value="ECO:0007669"/>
    <property type="project" value="UniProtKB-KW"/>
</dbReference>
<sequence>MIIVTGSILAREDTFDDVLHSCIEHVERSRKEPGCISHDVHVDCQNPMRLFFFERWEDEAALRTHFAVEGSKAFVKSLKGRIVETSGTNIYRTEAIPR</sequence>
<feature type="domain" description="ABM" evidence="1">
    <location>
        <begin position="2"/>
        <end position="91"/>
    </location>
</feature>
<protein>
    <submittedName>
        <fullName evidence="2">Antibiotic biosynthesis monooxygenase</fullName>
    </submittedName>
</protein>
<keyword evidence="2" id="KW-0503">Monooxygenase</keyword>
<dbReference type="OrthoDB" id="287932at2"/>
<dbReference type="EMBL" id="LLXZ01000071">
    <property type="protein sequence ID" value="KRR09549.1"/>
    <property type="molecule type" value="Genomic_DNA"/>
</dbReference>